<sequence>MDLDGIAFTVPQLEILAKNFLVPGKASSSVSDIYGRAVSEFLEYIKAESRLSEIEEGRTSTLAQQTTIAPVVKTQASNTAAGVTAPSIKPKSIGNSLSIPTRATLLESAKIVPFDSSPSTALSFLDSPEAVVYKENYNRDVEYENETILQMDNISQGYDEKEEEIIAAGIGIIEGLKMKGAIPFQSFSTTFSSTRFLKGFYNSNEGDIYNKTIFTVNGSHSRVAARVAHYFYECKNPAFIRSKAASLADQVYLEVPNSHSKIYCQAYIFPSPMANREMIERIVWKRLNEKSVIVAYHPLASHPKVVDKDGNEVIRGSVHSVYLVTQLDENTTEVQWSMHMNFGGYMPRAIIRNKFMPNTNRILSHHQAFFICAQKLKDFRKSDGKLLGELLVNQIKTARKRGGWKKRAVLGKVGVDEFLYCSVAMRELLPKHLWFRALLHVVSLNQVRVAPTGTTALSDLKDQDAANLAKGLSTIVLTNTEPESAVDHWIAQNAALEEFEKIHPWIRPFFTELAQYNLSTNNLGLRLRVFSGALLSTFDLITDVYMTIQFYNTDGQQSYGKINSWLIGLTMLMQIIISYAQNSGKSSLLLQDVICILTGFKPALDAYRVGSGAEREDHQKFTPLTEMTWCKCIEVVFEAVPSSILQMFALILASEKNTGAIFSILVSAATIGFSSAMITYDWDTSPTQRNNSSFFYGFVPDKGRARAICFVSMMSFSSVHVLLQSFSCALLLIMNKTWFYYYVGADIGLFFLFKIVTRDFFYYLNVSGILRIISSVIARLAVKVMLSFTLLIQTRSGCEAGGVSFLFTVLLSVVAR</sequence>
<keyword evidence="1" id="KW-0812">Transmembrane</keyword>
<dbReference type="EMBL" id="BLQM01000329">
    <property type="protein sequence ID" value="GMH83489.1"/>
    <property type="molecule type" value="Genomic_DNA"/>
</dbReference>
<proteinExistence type="predicted"/>
<feature type="transmembrane region" description="Helical" evidence="1">
    <location>
        <begin position="798"/>
        <end position="815"/>
    </location>
</feature>
<dbReference type="Pfam" id="PF01852">
    <property type="entry name" value="START"/>
    <property type="match status" value="1"/>
</dbReference>
<feature type="transmembrane region" description="Helical" evidence="1">
    <location>
        <begin position="739"/>
        <end position="757"/>
    </location>
</feature>
<feature type="transmembrane region" description="Helical" evidence="1">
    <location>
        <begin position="660"/>
        <end position="680"/>
    </location>
</feature>
<protein>
    <recommendedName>
        <fullName evidence="2">START domain-containing protein</fullName>
    </recommendedName>
</protein>
<organism evidence="3 4">
    <name type="scientific">Triparma laevis f. inornata</name>
    <dbReference type="NCBI Taxonomy" id="1714386"/>
    <lineage>
        <taxon>Eukaryota</taxon>
        <taxon>Sar</taxon>
        <taxon>Stramenopiles</taxon>
        <taxon>Ochrophyta</taxon>
        <taxon>Bolidophyceae</taxon>
        <taxon>Parmales</taxon>
        <taxon>Triparmaceae</taxon>
        <taxon>Triparma</taxon>
    </lineage>
</organism>
<feature type="transmembrane region" description="Helical" evidence="1">
    <location>
        <begin position="769"/>
        <end position="792"/>
    </location>
</feature>
<dbReference type="Proteomes" id="UP001162640">
    <property type="component" value="Unassembled WGS sequence"/>
</dbReference>
<keyword evidence="1" id="KW-1133">Transmembrane helix</keyword>
<dbReference type="AlphaFoldDB" id="A0A9W7B3U0"/>
<evidence type="ECO:0000256" key="1">
    <source>
        <dbReference type="SAM" id="Phobius"/>
    </source>
</evidence>
<feature type="transmembrane region" description="Helical" evidence="1">
    <location>
        <begin position="707"/>
        <end position="733"/>
    </location>
</feature>
<dbReference type="InterPro" id="IPR002913">
    <property type="entry name" value="START_lipid-bd_dom"/>
</dbReference>
<name>A0A9W7B3U0_9STRA</name>
<dbReference type="InterPro" id="IPR023393">
    <property type="entry name" value="START-like_dom_sf"/>
</dbReference>
<dbReference type="GO" id="GO:0008289">
    <property type="term" value="F:lipid binding"/>
    <property type="evidence" value="ECO:0007669"/>
    <property type="project" value="InterPro"/>
</dbReference>
<keyword evidence="1" id="KW-0472">Membrane</keyword>
<comment type="caution">
    <text evidence="3">The sequence shown here is derived from an EMBL/GenBank/DDBJ whole genome shotgun (WGS) entry which is preliminary data.</text>
</comment>
<evidence type="ECO:0000313" key="3">
    <source>
        <dbReference type="EMBL" id="GMH83489.1"/>
    </source>
</evidence>
<evidence type="ECO:0000313" key="4">
    <source>
        <dbReference type="Proteomes" id="UP001162640"/>
    </source>
</evidence>
<feature type="domain" description="START" evidence="2">
    <location>
        <begin position="263"/>
        <end position="353"/>
    </location>
</feature>
<gene>
    <name evidence="3" type="ORF">TL16_g09612</name>
</gene>
<accession>A0A9W7B3U0</accession>
<evidence type="ECO:0000259" key="2">
    <source>
        <dbReference type="Pfam" id="PF01852"/>
    </source>
</evidence>
<reference evidence="4" key="1">
    <citation type="journal article" date="2023" name="Commun. Biol.">
        <title>Genome analysis of Parmales, the sister group of diatoms, reveals the evolutionary specialization of diatoms from phago-mixotrophs to photoautotrophs.</title>
        <authorList>
            <person name="Ban H."/>
            <person name="Sato S."/>
            <person name="Yoshikawa S."/>
            <person name="Yamada K."/>
            <person name="Nakamura Y."/>
            <person name="Ichinomiya M."/>
            <person name="Sato N."/>
            <person name="Blanc-Mathieu R."/>
            <person name="Endo H."/>
            <person name="Kuwata A."/>
            <person name="Ogata H."/>
        </authorList>
    </citation>
    <scope>NUCLEOTIDE SEQUENCE [LARGE SCALE GENOMIC DNA]</scope>
</reference>
<dbReference type="SUPFAM" id="SSF55961">
    <property type="entry name" value="Bet v1-like"/>
    <property type="match status" value="1"/>
</dbReference>
<dbReference type="Gene3D" id="3.30.530.20">
    <property type="match status" value="1"/>
</dbReference>